<evidence type="ECO:0000313" key="2">
    <source>
        <dbReference type="Proteomes" id="UP000799439"/>
    </source>
</evidence>
<dbReference type="AlphaFoldDB" id="A0A9P4J8G1"/>
<comment type="caution">
    <text evidence="1">The sequence shown here is derived from an EMBL/GenBank/DDBJ whole genome shotgun (WGS) entry which is preliminary data.</text>
</comment>
<keyword evidence="2" id="KW-1185">Reference proteome</keyword>
<name>A0A9P4J8G1_9PEZI</name>
<accession>A0A9P4J8G1</accession>
<gene>
    <name evidence="1" type="ORF">K461DRAFT_112054</name>
</gene>
<protein>
    <submittedName>
        <fullName evidence="1">Uncharacterized protein</fullName>
    </submittedName>
</protein>
<dbReference type="Proteomes" id="UP000799439">
    <property type="component" value="Unassembled WGS sequence"/>
</dbReference>
<sequence length="145" mass="16049">MPRQSRTASHLIRPPHIRARPIFPGMCLTRGCNSRFQLGEAVCNRCQCESPFPQPFQCTPKLVPVAVNATARVQTRNTSSKETRCTAGPPRAPCRVTFRCFRFIIFATDELGCDEISKATTCASVSLIARRSASKLLPNTALLLR</sequence>
<organism evidence="1 2">
    <name type="scientific">Myriangium duriaei CBS 260.36</name>
    <dbReference type="NCBI Taxonomy" id="1168546"/>
    <lineage>
        <taxon>Eukaryota</taxon>
        <taxon>Fungi</taxon>
        <taxon>Dikarya</taxon>
        <taxon>Ascomycota</taxon>
        <taxon>Pezizomycotina</taxon>
        <taxon>Dothideomycetes</taxon>
        <taxon>Dothideomycetidae</taxon>
        <taxon>Myriangiales</taxon>
        <taxon>Myriangiaceae</taxon>
        <taxon>Myriangium</taxon>
    </lineage>
</organism>
<dbReference type="EMBL" id="ML996083">
    <property type="protein sequence ID" value="KAF2155357.1"/>
    <property type="molecule type" value="Genomic_DNA"/>
</dbReference>
<evidence type="ECO:0000313" key="1">
    <source>
        <dbReference type="EMBL" id="KAF2155357.1"/>
    </source>
</evidence>
<proteinExistence type="predicted"/>
<reference evidence="1" key="1">
    <citation type="journal article" date="2020" name="Stud. Mycol.">
        <title>101 Dothideomycetes genomes: a test case for predicting lifestyles and emergence of pathogens.</title>
        <authorList>
            <person name="Haridas S."/>
            <person name="Albert R."/>
            <person name="Binder M."/>
            <person name="Bloem J."/>
            <person name="Labutti K."/>
            <person name="Salamov A."/>
            <person name="Andreopoulos B."/>
            <person name="Baker S."/>
            <person name="Barry K."/>
            <person name="Bills G."/>
            <person name="Bluhm B."/>
            <person name="Cannon C."/>
            <person name="Castanera R."/>
            <person name="Culley D."/>
            <person name="Daum C."/>
            <person name="Ezra D."/>
            <person name="Gonzalez J."/>
            <person name="Henrissat B."/>
            <person name="Kuo A."/>
            <person name="Liang C."/>
            <person name="Lipzen A."/>
            <person name="Lutzoni F."/>
            <person name="Magnuson J."/>
            <person name="Mondo S."/>
            <person name="Nolan M."/>
            <person name="Ohm R."/>
            <person name="Pangilinan J."/>
            <person name="Park H.-J."/>
            <person name="Ramirez L."/>
            <person name="Alfaro M."/>
            <person name="Sun H."/>
            <person name="Tritt A."/>
            <person name="Yoshinaga Y."/>
            <person name="Zwiers L.-H."/>
            <person name="Turgeon B."/>
            <person name="Goodwin S."/>
            <person name="Spatafora J."/>
            <person name="Crous P."/>
            <person name="Grigoriev I."/>
        </authorList>
    </citation>
    <scope>NUCLEOTIDE SEQUENCE</scope>
    <source>
        <strain evidence="1">CBS 260.36</strain>
    </source>
</reference>